<feature type="transmembrane region" description="Helical" evidence="7">
    <location>
        <begin position="265"/>
        <end position="284"/>
    </location>
</feature>
<feature type="transmembrane region" description="Helical" evidence="7">
    <location>
        <begin position="61"/>
        <end position="82"/>
    </location>
</feature>
<keyword evidence="3" id="KW-1003">Cell membrane</keyword>
<dbReference type="PANTHER" id="PTHR22911">
    <property type="entry name" value="ACYL-MALONYL CONDENSING ENZYME-RELATED"/>
    <property type="match status" value="1"/>
</dbReference>
<dbReference type="GO" id="GO:0016020">
    <property type="term" value="C:membrane"/>
    <property type="evidence" value="ECO:0007669"/>
    <property type="project" value="UniProtKB-SubCell"/>
</dbReference>
<gene>
    <name evidence="9" type="ORF">NCTC13193_03988</name>
</gene>
<accession>A0A448SZ93</accession>
<evidence type="ECO:0000256" key="1">
    <source>
        <dbReference type="ARBA" id="ARBA00004651"/>
    </source>
</evidence>
<evidence type="ECO:0000256" key="3">
    <source>
        <dbReference type="ARBA" id="ARBA00022475"/>
    </source>
</evidence>
<feature type="transmembrane region" description="Helical" evidence="7">
    <location>
        <begin position="290"/>
        <end position="308"/>
    </location>
</feature>
<dbReference type="EMBL" id="LR134492">
    <property type="protein sequence ID" value="VEI73111.1"/>
    <property type="molecule type" value="Genomic_DNA"/>
</dbReference>
<keyword evidence="6 7" id="KW-0472">Membrane</keyword>
<feature type="transmembrane region" description="Helical" evidence="7">
    <location>
        <begin position="177"/>
        <end position="195"/>
    </location>
</feature>
<dbReference type="Pfam" id="PF00892">
    <property type="entry name" value="EamA"/>
    <property type="match status" value="2"/>
</dbReference>
<evidence type="ECO:0000256" key="5">
    <source>
        <dbReference type="ARBA" id="ARBA00022989"/>
    </source>
</evidence>
<keyword evidence="4 7" id="KW-0812">Transmembrane</keyword>
<evidence type="ECO:0000313" key="10">
    <source>
        <dbReference type="Proteomes" id="UP000270487"/>
    </source>
</evidence>
<evidence type="ECO:0000256" key="7">
    <source>
        <dbReference type="SAM" id="Phobius"/>
    </source>
</evidence>
<organism evidence="9 10">
    <name type="scientific">Serratia fonticola</name>
    <dbReference type="NCBI Taxonomy" id="47917"/>
    <lineage>
        <taxon>Bacteria</taxon>
        <taxon>Pseudomonadati</taxon>
        <taxon>Pseudomonadota</taxon>
        <taxon>Gammaproteobacteria</taxon>
        <taxon>Enterobacterales</taxon>
        <taxon>Yersiniaceae</taxon>
        <taxon>Serratia</taxon>
    </lineage>
</organism>
<dbReference type="InterPro" id="IPR000620">
    <property type="entry name" value="EamA_dom"/>
</dbReference>
<dbReference type="Proteomes" id="UP000270487">
    <property type="component" value="Chromosome"/>
</dbReference>
<sequence length="321" mass="33939">MLVFLVGAANTFPTVKTAEQEIICSPAGPHSGEIMVALWMVAASVFFALMGACIKLASAKVGFFDIIFYRSLINVAIVAVLIKIKNIGFRTRHLGLHMKRAAIGNAAMYCGFYALIHLPIATATTLGYTNPIFQSVITFVTARGQLTGRLLFSVLLGFVGILILLRPDVPNGEYTATLIGLLSGLLTALAYFNVGKLVRTGEPELRVVFYFSLVGTLFGVVMSSIVGFAALDATSLLYVCAIGVFGSLGQITMTRAYGGGNAVTVGILSYSTIIFSTLLGYLIFAQTLSFIAAAGMVLIILSGALAILRRAPAKKVATASV</sequence>
<evidence type="ECO:0000256" key="4">
    <source>
        <dbReference type="ARBA" id="ARBA00022692"/>
    </source>
</evidence>
<feature type="domain" description="EamA" evidence="8">
    <location>
        <begin position="178"/>
        <end position="305"/>
    </location>
</feature>
<dbReference type="SUPFAM" id="SSF103481">
    <property type="entry name" value="Multidrug resistance efflux transporter EmrE"/>
    <property type="match status" value="2"/>
</dbReference>
<feature type="transmembrane region" description="Helical" evidence="7">
    <location>
        <begin position="207"/>
        <end position="230"/>
    </location>
</feature>
<comment type="similarity">
    <text evidence="2">Belongs to the EamA transporter family.</text>
</comment>
<reference evidence="9 10" key="1">
    <citation type="submission" date="2018-12" db="EMBL/GenBank/DDBJ databases">
        <authorList>
            <consortium name="Pathogen Informatics"/>
        </authorList>
    </citation>
    <scope>NUCLEOTIDE SEQUENCE [LARGE SCALE GENOMIC DNA]</scope>
    <source>
        <strain evidence="9 10">NCTC13193</strain>
    </source>
</reference>
<keyword evidence="5 7" id="KW-1133">Transmembrane helix</keyword>
<dbReference type="PANTHER" id="PTHR22911:SF6">
    <property type="entry name" value="SOLUTE CARRIER FAMILY 35 MEMBER G1"/>
    <property type="match status" value="1"/>
</dbReference>
<evidence type="ECO:0000313" key="9">
    <source>
        <dbReference type="EMBL" id="VEI73111.1"/>
    </source>
</evidence>
<evidence type="ECO:0000256" key="2">
    <source>
        <dbReference type="ARBA" id="ARBA00007362"/>
    </source>
</evidence>
<name>A0A448SZ93_SERFO</name>
<evidence type="ECO:0000259" key="8">
    <source>
        <dbReference type="Pfam" id="PF00892"/>
    </source>
</evidence>
<proteinExistence type="inferred from homology"/>
<feature type="transmembrane region" description="Helical" evidence="7">
    <location>
        <begin position="236"/>
        <end position="253"/>
    </location>
</feature>
<dbReference type="InterPro" id="IPR037185">
    <property type="entry name" value="EmrE-like"/>
</dbReference>
<protein>
    <submittedName>
        <fullName evidence="9">Predicted permease, DMT superfamily</fullName>
    </submittedName>
</protein>
<evidence type="ECO:0000256" key="6">
    <source>
        <dbReference type="ARBA" id="ARBA00023136"/>
    </source>
</evidence>
<feature type="transmembrane region" description="Helical" evidence="7">
    <location>
        <begin position="34"/>
        <end position="54"/>
    </location>
</feature>
<feature type="transmembrane region" description="Helical" evidence="7">
    <location>
        <begin position="102"/>
        <end position="126"/>
    </location>
</feature>
<dbReference type="AlphaFoldDB" id="A0A448SZ93"/>
<feature type="domain" description="EamA" evidence="8">
    <location>
        <begin position="36"/>
        <end position="165"/>
    </location>
</feature>
<feature type="transmembrane region" description="Helical" evidence="7">
    <location>
        <begin position="146"/>
        <end position="165"/>
    </location>
</feature>
<comment type="subcellular location">
    <subcellularLocation>
        <location evidence="1">Cell membrane</location>
        <topology evidence="1">Multi-pass membrane protein</topology>
    </subcellularLocation>
</comment>